<dbReference type="HOGENOM" id="CLU_782232_0_0_10"/>
<organism evidence="1 2">
    <name type="scientific">Bacteroides cellulosilyticus DSM 14838</name>
    <dbReference type="NCBI Taxonomy" id="537012"/>
    <lineage>
        <taxon>Bacteria</taxon>
        <taxon>Pseudomonadati</taxon>
        <taxon>Bacteroidota</taxon>
        <taxon>Bacteroidia</taxon>
        <taxon>Bacteroidales</taxon>
        <taxon>Bacteroidaceae</taxon>
        <taxon>Bacteroides</taxon>
    </lineage>
</organism>
<dbReference type="Proteomes" id="UP000003711">
    <property type="component" value="Unassembled WGS sequence"/>
</dbReference>
<dbReference type="RefSeq" id="WP_007209569.1">
    <property type="nucleotide sequence ID" value="NZ_EQ973486.1"/>
</dbReference>
<comment type="caution">
    <text evidence="1">The sequence shown here is derived from an EMBL/GenBank/DDBJ whole genome shotgun (WGS) entry which is preliminary data.</text>
</comment>
<accession>E2N7D1</accession>
<reference evidence="1 2" key="1">
    <citation type="submission" date="2008-12" db="EMBL/GenBank/DDBJ databases">
        <authorList>
            <person name="Fulton L."/>
            <person name="Clifton S."/>
            <person name="Fulton B."/>
            <person name="Xu J."/>
            <person name="Minx P."/>
            <person name="Pepin K.H."/>
            <person name="Johnson M."/>
            <person name="Bhonagiri V."/>
            <person name="Nash W.E."/>
            <person name="Mardis E.R."/>
            <person name="Wilson R.K."/>
        </authorList>
    </citation>
    <scope>NUCLEOTIDE SEQUENCE [LARGE SCALE GENOMIC DNA]</scope>
    <source>
        <strain evidence="1 2">DSM 14838</strain>
    </source>
</reference>
<proteinExistence type="predicted"/>
<evidence type="ECO:0000313" key="2">
    <source>
        <dbReference type="Proteomes" id="UP000003711"/>
    </source>
</evidence>
<sequence length="354" mass="38112">MDISAIDTLEAIIDGDTVVPGMNFVLPAGIGKTQYYNPSTKACTPDYTKAANQIIIYPACYSSGSGKFLIPSSADMMWYYDDPNTTAAQILAAKGGAIADKYKTLFQKTTYTVNNQTFPALKIIGNLAAADSLNDVSIYFKSKFNDMEITCHGTIAIKESVGSLFDILINCVNEDGVNDTVIDNDSEYLVLTASLQDSGLDVAATGSWGWKKATSGGLVTVSHVPGVTELSNTNKTLKLYDGAIEGTEEYFACVTHNGVTYQKGIQVSDTHDPFYINIGRNQASNMVKESDTIVYTPSVLARSSRAVQTGWSFSFTLRDNSGNTVRSATAQTFQVTGSEVHAKAGLITHIIARK</sequence>
<dbReference type="EMBL" id="ACCH01000013">
    <property type="protein sequence ID" value="EEF92176.1"/>
    <property type="molecule type" value="Genomic_DNA"/>
</dbReference>
<name>E2N7D1_9BACE</name>
<reference evidence="1 2" key="2">
    <citation type="submission" date="2009-01" db="EMBL/GenBank/DDBJ databases">
        <title>Draft genome sequence of Bacteroides cellulosilyticus (DSM 14838).</title>
        <authorList>
            <person name="Sudarsanam P."/>
            <person name="Ley R."/>
            <person name="Guruge J."/>
            <person name="Turnbaugh P.J."/>
            <person name="Mahowald M."/>
            <person name="Liep D."/>
            <person name="Gordon J."/>
        </authorList>
    </citation>
    <scope>NUCLEOTIDE SEQUENCE [LARGE SCALE GENOMIC DNA]</scope>
    <source>
        <strain evidence="1 2">DSM 14838</strain>
    </source>
</reference>
<evidence type="ECO:0000313" key="1">
    <source>
        <dbReference type="EMBL" id="EEF92176.1"/>
    </source>
</evidence>
<protein>
    <submittedName>
        <fullName evidence="1">Uncharacterized protein</fullName>
    </submittedName>
</protein>
<gene>
    <name evidence="1" type="ORF">BACCELL_00172</name>
</gene>
<dbReference type="AlphaFoldDB" id="E2N7D1"/>